<name>A0A2Z6N8Y9_TRISU</name>
<dbReference type="AlphaFoldDB" id="A0A2Z6N8Y9"/>
<gene>
    <name evidence="1" type="ORF">TSUD_320250</name>
</gene>
<proteinExistence type="predicted"/>
<keyword evidence="2" id="KW-1185">Reference proteome</keyword>
<accession>A0A2Z6N8Y9</accession>
<protein>
    <recommendedName>
        <fullName evidence="3">RNase H type-1 domain-containing protein</fullName>
    </recommendedName>
</protein>
<dbReference type="Proteomes" id="UP000242715">
    <property type="component" value="Unassembled WGS sequence"/>
</dbReference>
<dbReference type="EMBL" id="DF973721">
    <property type="protein sequence ID" value="GAU38553.1"/>
    <property type="molecule type" value="Genomic_DNA"/>
</dbReference>
<dbReference type="OrthoDB" id="1433347at2759"/>
<reference evidence="2" key="1">
    <citation type="journal article" date="2017" name="Front. Plant Sci.">
        <title>Climate Clever Clovers: New Paradigm to Reduce the Environmental Footprint of Ruminants by Breeding Low Methanogenic Forages Utilizing Haplotype Variation.</title>
        <authorList>
            <person name="Kaur P."/>
            <person name="Appels R."/>
            <person name="Bayer P.E."/>
            <person name="Keeble-Gagnere G."/>
            <person name="Wang J."/>
            <person name="Hirakawa H."/>
            <person name="Shirasawa K."/>
            <person name="Vercoe P."/>
            <person name="Stefanova K."/>
            <person name="Durmic Z."/>
            <person name="Nichols P."/>
            <person name="Revell C."/>
            <person name="Isobe S.N."/>
            <person name="Edwards D."/>
            <person name="Erskine W."/>
        </authorList>
    </citation>
    <scope>NUCLEOTIDE SEQUENCE [LARGE SCALE GENOMIC DNA]</scope>
    <source>
        <strain evidence="2">cv. Daliak</strain>
    </source>
</reference>
<organism evidence="1 2">
    <name type="scientific">Trifolium subterraneum</name>
    <name type="common">Subterranean clover</name>
    <dbReference type="NCBI Taxonomy" id="3900"/>
    <lineage>
        <taxon>Eukaryota</taxon>
        <taxon>Viridiplantae</taxon>
        <taxon>Streptophyta</taxon>
        <taxon>Embryophyta</taxon>
        <taxon>Tracheophyta</taxon>
        <taxon>Spermatophyta</taxon>
        <taxon>Magnoliopsida</taxon>
        <taxon>eudicotyledons</taxon>
        <taxon>Gunneridae</taxon>
        <taxon>Pentapetalae</taxon>
        <taxon>rosids</taxon>
        <taxon>fabids</taxon>
        <taxon>Fabales</taxon>
        <taxon>Fabaceae</taxon>
        <taxon>Papilionoideae</taxon>
        <taxon>50 kb inversion clade</taxon>
        <taxon>NPAAA clade</taxon>
        <taxon>Hologalegina</taxon>
        <taxon>IRL clade</taxon>
        <taxon>Trifolieae</taxon>
        <taxon>Trifolium</taxon>
    </lineage>
</organism>
<evidence type="ECO:0008006" key="3">
    <source>
        <dbReference type="Google" id="ProtNLM"/>
    </source>
</evidence>
<evidence type="ECO:0000313" key="2">
    <source>
        <dbReference type="Proteomes" id="UP000242715"/>
    </source>
</evidence>
<evidence type="ECO:0000313" key="1">
    <source>
        <dbReference type="EMBL" id="GAU38553.1"/>
    </source>
</evidence>
<sequence>MLRLNWEVKLKHIYREGNYCTDDLANMAINLPEGIVLMYAPMELGYTLMRM</sequence>